<comment type="caution">
    <text evidence="2">The sequence shown here is derived from an EMBL/GenBank/DDBJ whole genome shotgun (WGS) entry which is preliminary data.</text>
</comment>
<proteinExistence type="predicted"/>
<dbReference type="EMBL" id="JAEKNS010000105">
    <property type="protein sequence ID" value="MBJ7595193.1"/>
    <property type="molecule type" value="Genomic_DNA"/>
</dbReference>
<feature type="region of interest" description="Disordered" evidence="1">
    <location>
        <begin position="1"/>
        <end position="71"/>
    </location>
</feature>
<accession>A0A934K407</accession>
<reference evidence="2 3" key="1">
    <citation type="submission" date="2020-10" db="EMBL/GenBank/DDBJ databases">
        <title>Ca. Dormibacterota MAGs.</title>
        <authorList>
            <person name="Montgomery K."/>
        </authorList>
    </citation>
    <scope>NUCLEOTIDE SEQUENCE [LARGE SCALE GENOMIC DNA]</scope>
    <source>
        <strain evidence="2">SC8812_S17_18</strain>
    </source>
</reference>
<gene>
    <name evidence="2" type="ORF">JF886_10095</name>
</gene>
<dbReference type="RefSeq" id="WP_337312080.1">
    <property type="nucleotide sequence ID" value="NZ_JAEKNS010000105.1"/>
</dbReference>
<sequence length="71" mass="7261">MAETEHGAPSNADLEEPGDKDEDKGNMSEGNRPAGGDKAAHAGSVGQHPDKMRERGTVDPDKPDPSGGPPG</sequence>
<organism evidence="2 3">
    <name type="scientific">Candidatus Aeolococcus gillhamiae</name>
    <dbReference type="NCBI Taxonomy" id="3127015"/>
    <lineage>
        <taxon>Bacteria</taxon>
        <taxon>Bacillati</taxon>
        <taxon>Candidatus Dormiibacterota</taxon>
        <taxon>Candidatus Dormibacteria</taxon>
        <taxon>Candidatus Aeolococcales</taxon>
        <taxon>Candidatus Aeolococcaceae</taxon>
        <taxon>Candidatus Aeolococcus</taxon>
    </lineage>
</organism>
<dbReference type="AlphaFoldDB" id="A0A934K407"/>
<feature type="compositionally biased region" description="Basic and acidic residues" evidence="1">
    <location>
        <begin position="48"/>
        <end position="64"/>
    </location>
</feature>
<protein>
    <submittedName>
        <fullName evidence="2">Uncharacterized protein</fullName>
    </submittedName>
</protein>
<evidence type="ECO:0000256" key="1">
    <source>
        <dbReference type="SAM" id="MobiDB-lite"/>
    </source>
</evidence>
<dbReference type="Proteomes" id="UP000606991">
    <property type="component" value="Unassembled WGS sequence"/>
</dbReference>
<evidence type="ECO:0000313" key="2">
    <source>
        <dbReference type="EMBL" id="MBJ7595193.1"/>
    </source>
</evidence>
<evidence type="ECO:0000313" key="3">
    <source>
        <dbReference type="Proteomes" id="UP000606991"/>
    </source>
</evidence>
<name>A0A934K407_9BACT</name>